<dbReference type="InterPro" id="IPR027417">
    <property type="entry name" value="P-loop_NTPase"/>
</dbReference>
<dbReference type="InterPro" id="IPR029033">
    <property type="entry name" value="His_PPase_superfam"/>
</dbReference>
<dbReference type="PANTHER" id="PTHR10606:SF39">
    <property type="entry name" value="6-PHOSPHOFRUCTO-2-KINASE_FRUCTOSE-2,6-BISPHOSPHATASE YLR345W-RELATED"/>
    <property type="match status" value="1"/>
</dbReference>
<evidence type="ECO:0000256" key="1">
    <source>
        <dbReference type="ARBA" id="ARBA00022741"/>
    </source>
</evidence>
<dbReference type="Gene3D" id="3.40.50.300">
    <property type="entry name" value="P-loop containing nucleotide triphosphate hydrolases"/>
    <property type="match status" value="1"/>
</dbReference>
<dbReference type="PANTHER" id="PTHR10606">
    <property type="entry name" value="6-PHOSPHOFRUCTO-2-KINASE/FRUCTOSE-2,6-BISPHOSPHATASE"/>
    <property type="match status" value="1"/>
</dbReference>
<dbReference type="Proteomes" id="UP000001631">
    <property type="component" value="Unassembled WGS sequence"/>
</dbReference>
<dbReference type="InterPro" id="IPR003094">
    <property type="entry name" value="6Pfruct_kin"/>
</dbReference>
<protein>
    <submittedName>
        <fullName evidence="5">6-phosphofructo-2-kinase/fructose-2, 6-bisphosphatase</fullName>
    </submittedName>
</protein>
<evidence type="ECO:0000259" key="4">
    <source>
        <dbReference type="Pfam" id="PF01591"/>
    </source>
</evidence>
<dbReference type="GO" id="GO:0004331">
    <property type="term" value="F:fructose-2,6-bisphosphate 2-phosphatase activity"/>
    <property type="evidence" value="ECO:0007669"/>
    <property type="project" value="TreeGrafter"/>
</dbReference>
<dbReference type="STRING" id="447093.C0P176"/>
<dbReference type="InterPro" id="IPR013079">
    <property type="entry name" value="6Phosfructo_kin"/>
</dbReference>
<keyword evidence="2" id="KW-0067">ATP-binding</keyword>
<evidence type="ECO:0000313" key="6">
    <source>
        <dbReference type="Proteomes" id="UP000001631"/>
    </source>
</evidence>
<keyword evidence="6" id="KW-1185">Reference proteome</keyword>
<sequence length="521" mass="58457">MDTLLTADVVAASPLFRKKSSTYVDAIHDLPEKGELAPAQLYSTESGRLFHSGRIVIITVGLPARGKTHISVALARYLRWLGVKTRIFHLGDYRRATVGPGQDVPDDYFFVNASASSVLLRQKIVKKCREDIYHFLKHENGQIAIYDAVNPIAAGRRSLAKEFAKHDIDTLFIESLCDDERIIEENVLSVKISSPDYVGWDPKDAVKDYLARISARIPQFQTMNEPELNYIKAGTSRDPDSYKADAPLSEQGLDYARKMTERLLQHRESERQAQIINQDGDDTDAELKPLMVWTSTRRRTVETAQFLLKLGYKVRHRSQMSQLNPGVCEKMSERRIRMEYPDEVAKHELDPYHHRYPRAESYHDLAVRLEPIILELERERNDLLIIAHESVLRVLYGYLMACNAADIPFLSFPRDEIIEIIPASYNNKANRIHIPDLPPEIIPASPEGIKIPVPPSGVVSPMPGWLDGCENRNSTVDGGGAEGSGLGTAGLGIPRGATPSAGFRPSRDGEKILQHHAEDVV</sequence>
<name>C0P176_AJECG</name>
<dbReference type="Gene3D" id="3.40.50.1240">
    <property type="entry name" value="Phosphoglycerate mutase-like"/>
    <property type="match status" value="1"/>
</dbReference>
<evidence type="ECO:0000256" key="3">
    <source>
        <dbReference type="SAM" id="MobiDB-lite"/>
    </source>
</evidence>
<accession>C0P176</accession>
<dbReference type="GO" id="GO:0006003">
    <property type="term" value="P:fructose 2,6-bisphosphate metabolic process"/>
    <property type="evidence" value="ECO:0007669"/>
    <property type="project" value="InterPro"/>
</dbReference>
<dbReference type="RefSeq" id="XP_045283072.1">
    <property type="nucleotide sequence ID" value="XM_045436205.1"/>
</dbReference>
<dbReference type="SUPFAM" id="SSF53254">
    <property type="entry name" value="Phosphoglycerate mutase-like"/>
    <property type="match status" value="1"/>
</dbReference>
<dbReference type="InParanoid" id="C0P176"/>
<feature type="compositionally biased region" description="Gly residues" evidence="3">
    <location>
        <begin position="477"/>
        <end position="490"/>
    </location>
</feature>
<gene>
    <name evidence="5" type="ORF">HCBG_09156</name>
</gene>
<dbReference type="FunCoup" id="C0P176">
    <property type="interactions" value="122"/>
</dbReference>
<dbReference type="Pfam" id="PF01591">
    <property type="entry name" value="6PF2K"/>
    <property type="match status" value="1"/>
</dbReference>
<dbReference type="Pfam" id="PF00300">
    <property type="entry name" value="His_Phos_1"/>
    <property type="match status" value="1"/>
</dbReference>
<evidence type="ECO:0000313" key="5">
    <source>
        <dbReference type="EMBL" id="EEH02591.1"/>
    </source>
</evidence>
<organism evidence="5 6">
    <name type="scientific">Ajellomyces capsulatus (strain G186AR / H82 / ATCC MYA-2454 / RMSCC 2432)</name>
    <name type="common">Darling's disease fungus</name>
    <name type="synonym">Histoplasma capsulatum</name>
    <dbReference type="NCBI Taxonomy" id="447093"/>
    <lineage>
        <taxon>Eukaryota</taxon>
        <taxon>Fungi</taxon>
        <taxon>Dikarya</taxon>
        <taxon>Ascomycota</taxon>
        <taxon>Pezizomycotina</taxon>
        <taxon>Eurotiomycetes</taxon>
        <taxon>Eurotiomycetidae</taxon>
        <taxon>Onygenales</taxon>
        <taxon>Ajellomycetaceae</taxon>
        <taxon>Histoplasma</taxon>
    </lineage>
</organism>
<dbReference type="EMBL" id="GG663384">
    <property type="protein sequence ID" value="EEH02591.1"/>
    <property type="molecule type" value="Genomic_DNA"/>
</dbReference>
<feature type="domain" description="6-phosphofructo-2-kinase" evidence="4">
    <location>
        <begin position="45"/>
        <end position="233"/>
    </location>
</feature>
<dbReference type="VEuPathDB" id="FungiDB:I7I50_09092"/>
<dbReference type="AlphaFoldDB" id="C0P176"/>
<dbReference type="InterPro" id="IPR013078">
    <property type="entry name" value="His_Pase_superF_clade-1"/>
</dbReference>
<dbReference type="SUPFAM" id="SSF52540">
    <property type="entry name" value="P-loop containing nucleoside triphosphate hydrolases"/>
    <property type="match status" value="1"/>
</dbReference>
<proteinExistence type="predicted"/>
<dbReference type="HOGENOM" id="CLU_006383_0_2_1"/>
<dbReference type="GO" id="GO:0006000">
    <property type="term" value="P:fructose metabolic process"/>
    <property type="evidence" value="ECO:0007669"/>
    <property type="project" value="InterPro"/>
</dbReference>
<evidence type="ECO:0000256" key="2">
    <source>
        <dbReference type="ARBA" id="ARBA00022840"/>
    </source>
</evidence>
<reference evidence="5" key="1">
    <citation type="submission" date="2009-02" db="EMBL/GenBank/DDBJ databases">
        <title>The Genome Sequence of Ajellomyces capsulatus strain G186AR.</title>
        <authorList>
            <consortium name="The Broad Institute Genome Sequencing Platform"/>
            <person name="Champion M."/>
            <person name="Cuomo C."/>
            <person name="Ma L.-J."/>
            <person name="Henn M.R."/>
            <person name="Sil A."/>
            <person name="Goldman B."/>
            <person name="Young S.K."/>
            <person name="Kodira C.D."/>
            <person name="Zeng Q."/>
            <person name="Koehrsen M."/>
            <person name="Alvarado L."/>
            <person name="Berlin A."/>
            <person name="Borenstein D."/>
            <person name="Chen Z."/>
            <person name="Engels R."/>
            <person name="Freedman E."/>
            <person name="Gellesch M."/>
            <person name="Goldberg J."/>
            <person name="Griggs A."/>
            <person name="Gujja S."/>
            <person name="Heiman D."/>
            <person name="Hepburn T."/>
            <person name="Howarth C."/>
            <person name="Jen D."/>
            <person name="Larson L."/>
            <person name="Lewis B."/>
            <person name="Mehta T."/>
            <person name="Park D."/>
            <person name="Pearson M."/>
            <person name="Roberts A."/>
            <person name="Saif S."/>
            <person name="Shea T."/>
            <person name="Shenoy N."/>
            <person name="Sisk P."/>
            <person name="Stolte C."/>
            <person name="Sykes S."/>
            <person name="Walk T."/>
            <person name="White J."/>
            <person name="Yandava C."/>
            <person name="Klein B."/>
            <person name="McEwen J.G."/>
            <person name="Puccia R."/>
            <person name="Goldman G.H."/>
            <person name="Felipe M.S."/>
            <person name="Nino-Vega G."/>
            <person name="San-Blas G."/>
            <person name="Taylor J."/>
            <person name="Mendoza L."/>
            <person name="Galagan J."/>
            <person name="Nusbaum C."/>
            <person name="Birren B."/>
        </authorList>
    </citation>
    <scope>NUCLEOTIDE SEQUENCE</scope>
    <source>
        <strain evidence="5">G186AR</strain>
    </source>
</reference>
<dbReference type="FunFam" id="3.40.50.1240:FF:000031">
    <property type="entry name" value="6-phosphofructo-2-kinase/fructose-2, 6-bisphosphatase"/>
    <property type="match status" value="1"/>
</dbReference>
<dbReference type="PRINTS" id="PR00991">
    <property type="entry name" value="6PFRUCTKNASE"/>
</dbReference>
<feature type="region of interest" description="Disordered" evidence="3">
    <location>
        <begin position="475"/>
        <end position="509"/>
    </location>
</feature>
<keyword evidence="1" id="KW-0547">Nucleotide-binding</keyword>
<dbReference type="GeneID" id="69042172"/>
<dbReference type="GO" id="GO:0005524">
    <property type="term" value="F:ATP binding"/>
    <property type="evidence" value="ECO:0007669"/>
    <property type="project" value="UniProtKB-KW"/>
</dbReference>
<dbReference type="GO" id="GO:0005829">
    <property type="term" value="C:cytosol"/>
    <property type="evidence" value="ECO:0007669"/>
    <property type="project" value="TreeGrafter"/>
</dbReference>
<dbReference type="CDD" id="cd07067">
    <property type="entry name" value="HP_PGM_like"/>
    <property type="match status" value="1"/>
</dbReference>
<dbReference type="GO" id="GO:0003873">
    <property type="term" value="F:6-phosphofructo-2-kinase activity"/>
    <property type="evidence" value="ECO:0007669"/>
    <property type="project" value="InterPro"/>
</dbReference>